<protein>
    <submittedName>
        <fullName evidence="2">Uncharacterized protein</fullName>
    </submittedName>
</protein>
<comment type="caution">
    <text evidence="2">The sequence shown here is derived from an EMBL/GenBank/DDBJ whole genome shotgun (WGS) entry which is preliminary data.</text>
</comment>
<gene>
    <name evidence="2" type="ORF">OXX778_LOCUS18631</name>
</gene>
<organism evidence="2 3">
    <name type="scientific">Brachionus calyciflorus</name>
    <dbReference type="NCBI Taxonomy" id="104777"/>
    <lineage>
        <taxon>Eukaryota</taxon>
        <taxon>Metazoa</taxon>
        <taxon>Spiralia</taxon>
        <taxon>Gnathifera</taxon>
        <taxon>Rotifera</taxon>
        <taxon>Eurotatoria</taxon>
        <taxon>Monogononta</taxon>
        <taxon>Pseudotrocha</taxon>
        <taxon>Ploima</taxon>
        <taxon>Brachionidae</taxon>
        <taxon>Brachionus</taxon>
    </lineage>
</organism>
<reference evidence="2" key="1">
    <citation type="submission" date="2021-02" db="EMBL/GenBank/DDBJ databases">
        <authorList>
            <person name="Nowell W R."/>
        </authorList>
    </citation>
    <scope>NUCLEOTIDE SEQUENCE</scope>
    <source>
        <strain evidence="2">Ploen Becks lab</strain>
    </source>
</reference>
<feature type="region of interest" description="Disordered" evidence="1">
    <location>
        <begin position="36"/>
        <end position="60"/>
    </location>
</feature>
<feature type="non-terminal residue" evidence="2">
    <location>
        <position position="299"/>
    </location>
</feature>
<keyword evidence="3" id="KW-1185">Reference proteome</keyword>
<feature type="compositionally biased region" description="Polar residues" evidence="1">
    <location>
        <begin position="46"/>
        <end position="60"/>
    </location>
</feature>
<dbReference type="AlphaFoldDB" id="A0A814K5G8"/>
<evidence type="ECO:0000256" key="1">
    <source>
        <dbReference type="SAM" id="MobiDB-lite"/>
    </source>
</evidence>
<evidence type="ECO:0000313" key="2">
    <source>
        <dbReference type="EMBL" id="CAF1046926.1"/>
    </source>
</evidence>
<accession>A0A814K5G8</accession>
<feature type="region of interest" description="Disordered" evidence="1">
    <location>
        <begin position="1"/>
        <end position="21"/>
    </location>
</feature>
<proteinExistence type="predicted"/>
<evidence type="ECO:0000313" key="3">
    <source>
        <dbReference type="Proteomes" id="UP000663879"/>
    </source>
</evidence>
<sequence>MKKKNQRHICQNRSPQHPSQSIREILARFVSTRRIRTGQSRPEPIAQNQLSSSQQGIRQPQHEYNPQTLSNQLGELEPMVQNEFNSSQQNHSQLSSNNNRLDRLDQIIAQQSILIQQNSLALQNSQNIINRLDRLEQIIAQQTIIIQQNSRVLHNPQNLSNRFDQIEPNINQRSNLIPQNTRPNPREVDSQCVNNQLGLIEPIIENQLSSSQQHHRQLSSNNNRLDRLDQIIAQQSILIEQNSRALHNPQNLSNRFDRFEETIAQFMNSNFASWLGRSNGISTEELEIRLFQLKYNNTN</sequence>
<feature type="compositionally biased region" description="Polar residues" evidence="1">
    <location>
        <begin position="8"/>
        <end position="21"/>
    </location>
</feature>
<dbReference type="EMBL" id="CAJNOC010005250">
    <property type="protein sequence ID" value="CAF1046926.1"/>
    <property type="molecule type" value="Genomic_DNA"/>
</dbReference>
<dbReference type="Proteomes" id="UP000663879">
    <property type="component" value="Unassembled WGS sequence"/>
</dbReference>
<name>A0A814K5G8_9BILA</name>